<dbReference type="AlphaFoldDB" id="A0A2T4AWW0"/>
<evidence type="ECO:0000256" key="3">
    <source>
        <dbReference type="ARBA" id="ARBA00022777"/>
    </source>
</evidence>
<sequence length="131" mass="14029">AIVEGEPPAMPDEGYSDLAKDFVKQCLHKIPKMRPTYALLLKHPWIQSLSKPETIDEVAEEGDAADKVAEAVGHIDLSSGTEDAEVAEWVKSVLKRNAEGQNGNGPSKPALHAAPLDSVSPLGSPMLHQGR</sequence>
<evidence type="ECO:0000313" key="7">
    <source>
        <dbReference type="Proteomes" id="UP000241546"/>
    </source>
</evidence>
<dbReference type="SUPFAM" id="SSF56112">
    <property type="entry name" value="Protein kinase-like (PK-like)"/>
    <property type="match status" value="1"/>
</dbReference>
<evidence type="ECO:0000256" key="4">
    <source>
        <dbReference type="ARBA" id="ARBA00022840"/>
    </source>
</evidence>
<dbReference type="GO" id="GO:0005524">
    <property type="term" value="F:ATP binding"/>
    <property type="evidence" value="ECO:0007669"/>
    <property type="project" value="UniProtKB-KW"/>
</dbReference>
<dbReference type="RefSeq" id="XP_024744866.1">
    <property type="nucleotide sequence ID" value="XM_024897612.1"/>
</dbReference>
<reference evidence="7" key="1">
    <citation type="submission" date="2016-07" db="EMBL/GenBank/DDBJ databases">
        <title>Multiple horizontal gene transfer events from other fungi enriched the ability of initially mycotrophic Trichoderma (Ascomycota) to feed on dead plant biomass.</title>
        <authorList>
            <consortium name="DOE Joint Genome Institute"/>
            <person name="Atanasova L."/>
            <person name="Chenthamara K."/>
            <person name="Zhang J."/>
            <person name="Grujic M."/>
            <person name="Henrissat B."/>
            <person name="Kuo A."/>
            <person name="Aerts A."/>
            <person name="Salamov A."/>
            <person name="Lipzen A."/>
            <person name="Labutti K."/>
            <person name="Barry K."/>
            <person name="Miao Y."/>
            <person name="Rahimi M.J."/>
            <person name="Shen Q."/>
            <person name="Grigoriev I.V."/>
            <person name="Kubicek C.P."/>
            <person name="Druzhinina I.S."/>
        </authorList>
    </citation>
    <scope>NUCLEOTIDE SEQUENCE [LARGE SCALE GENOMIC DNA]</scope>
    <source>
        <strain evidence="7">TUCIM 6016</strain>
    </source>
</reference>
<dbReference type="GO" id="GO:0004708">
    <property type="term" value="F:MAP kinase kinase activity"/>
    <property type="evidence" value="ECO:0007669"/>
    <property type="project" value="TreeGrafter"/>
</dbReference>
<evidence type="ECO:0008006" key="8">
    <source>
        <dbReference type="Google" id="ProtNLM"/>
    </source>
</evidence>
<dbReference type="InterPro" id="IPR011009">
    <property type="entry name" value="Kinase-like_dom_sf"/>
</dbReference>
<keyword evidence="3" id="KW-0418">Kinase</keyword>
<gene>
    <name evidence="6" type="ORF">BBK36DRAFT_153223</name>
</gene>
<organism evidence="6 7">
    <name type="scientific">Trichoderma citrinoviride</name>
    <dbReference type="NCBI Taxonomy" id="58853"/>
    <lineage>
        <taxon>Eukaryota</taxon>
        <taxon>Fungi</taxon>
        <taxon>Dikarya</taxon>
        <taxon>Ascomycota</taxon>
        <taxon>Pezizomycotina</taxon>
        <taxon>Sordariomycetes</taxon>
        <taxon>Hypocreomycetidae</taxon>
        <taxon>Hypocreales</taxon>
        <taxon>Hypocreaceae</taxon>
        <taxon>Trichoderma</taxon>
    </lineage>
</organism>
<feature type="region of interest" description="Disordered" evidence="5">
    <location>
        <begin position="97"/>
        <end position="131"/>
    </location>
</feature>
<evidence type="ECO:0000313" key="6">
    <source>
        <dbReference type="EMBL" id="PTB61546.1"/>
    </source>
</evidence>
<evidence type="ECO:0000256" key="2">
    <source>
        <dbReference type="ARBA" id="ARBA00022741"/>
    </source>
</evidence>
<proteinExistence type="predicted"/>
<protein>
    <recommendedName>
        <fullName evidence="8">Protein kinase domain-containing protein</fullName>
    </recommendedName>
</protein>
<feature type="non-terminal residue" evidence="6">
    <location>
        <position position="1"/>
    </location>
</feature>
<dbReference type="PANTHER" id="PTHR48013">
    <property type="entry name" value="DUAL SPECIFICITY MITOGEN-ACTIVATED PROTEIN KINASE KINASE 5-RELATED"/>
    <property type="match status" value="1"/>
</dbReference>
<keyword evidence="1" id="KW-0808">Transferase</keyword>
<keyword evidence="4" id="KW-0067">ATP-binding</keyword>
<dbReference type="EMBL" id="KZ680395">
    <property type="protein sequence ID" value="PTB61546.1"/>
    <property type="molecule type" value="Genomic_DNA"/>
</dbReference>
<accession>A0A2T4AWW0</accession>
<dbReference type="PANTHER" id="PTHR48013:SF25">
    <property type="entry name" value="MAP KINASE KINASE PBS2"/>
    <property type="match status" value="1"/>
</dbReference>
<keyword evidence="7" id="KW-1185">Reference proteome</keyword>
<dbReference type="Proteomes" id="UP000241546">
    <property type="component" value="Unassembled WGS sequence"/>
</dbReference>
<evidence type="ECO:0000256" key="1">
    <source>
        <dbReference type="ARBA" id="ARBA00022679"/>
    </source>
</evidence>
<keyword evidence="2" id="KW-0547">Nucleotide-binding</keyword>
<dbReference type="OrthoDB" id="10252354at2759"/>
<evidence type="ECO:0000256" key="5">
    <source>
        <dbReference type="SAM" id="MobiDB-lite"/>
    </source>
</evidence>
<dbReference type="Gene3D" id="1.10.510.10">
    <property type="entry name" value="Transferase(Phosphotransferase) domain 1"/>
    <property type="match status" value="1"/>
</dbReference>
<dbReference type="GeneID" id="36605730"/>
<name>A0A2T4AWW0_9HYPO</name>
<dbReference type="GO" id="GO:0071474">
    <property type="term" value="P:cellular hyperosmotic response"/>
    <property type="evidence" value="ECO:0007669"/>
    <property type="project" value="TreeGrafter"/>
</dbReference>